<evidence type="ECO:0000313" key="6">
    <source>
        <dbReference type="EMBL" id="RWT23323.1"/>
    </source>
</evidence>
<keyword evidence="3" id="KW-0238">DNA-binding</keyword>
<dbReference type="InterPro" id="IPR009057">
    <property type="entry name" value="Homeodomain-like_sf"/>
</dbReference>
<dbReference type="PANTHER" id="PTHR11019:SF199">
    <property type="entry name" value="HTH-TYPE TRANSCRIPTIONAL REGULATOR NIMR"/>
    <property type="match status" value="1"/>
</dbReference>
<protein>
    <submittedName>
        <fullName evidence="6">AraC family transcriptional regulator</fullName>
    </submittedName>
</protein>
<dbReference type="FunFam" id="1.10.10.60:FF:000132">
    <property type="entry name" value="AraC family transcriptional regulator"/>
    <property type="match status" value="1"/>
</dbReference>
<keyword evidence="4" id="KW-0804">Transcription</keyword>
<feature type="domain" description="HTH araC/xylS-type" evidence="5">
    <location>
        <begin position="161"/>
        <end position="258"/>
    </location>
</feature>
<evidence type="ECO:0000256" key="2">
    <source>
        <dbReference type="ARBA" id="ARBA00023015"/>
    </source>
</evidence>
<dbReference type="SUPFAM" id="SSF46689">
    <property type="entry name" value="Homeodomain-like"/>
    <property type="match status" value="1"/>
</dbReference>
<dbReference type="EMBL" id="QKOX01000008">
    <property type="protein sequence ID" value="RWT23323.1"/>
    <property type="molecule type" value="Genomic_DNA"/>
</dbReference>
<reference evidence="6 7" key="1">
    <citation type="submission" date="2018-06" db="EMBL/GenBank/DDBJ databases">
        <title>Carbapenemase-producing Enterobacteriaceae present in wastewater treatment plant effluent and nearby surface waters in the US.</title>
        <authorList>
            <person name="Mathys D.A."/>
            <person name="Mollenkopf D.F."/>
            <person name="Feicht S.M."/>
            <person name="Adams R.J."/>
            <person name="Albers A.L."/>
            <person name="Stuever D.M."/>
            <person name="Daniels J.B."/>
            <person name="Wittum T.E."/>
        </authorList>
    </citation>
    <scope>NUCLEOTIDE SEQUENCE [LARGE SCALE GENOMIC DNA]</scope>
    <source>
        <strain evidence="6 7">GEO_47_Down_B</strain>
    </source>
</reference>
<keyword evidence="2" id="KW-0805">Transcription regulation</keyword>
<evidence type="ECO:0000256" key="3">
    <source>
        <dbReference type="ARBA" id="ARBA00023125"/>
    </source>
</evidence>
<dbReference type="GO" id="GO:0003700">
    <property type="term" value="F:DNA-binding transcription factor activity"/>
    <property type="evidence" value="ECO:0007669"/>
    <property type="project" value="InterPro"/>
</dbReference>
<sequence>MSLLNSLKNFDIDLNTNPVVALRVQSAEKDEELPVHVHRKGQLILTLHGGVTCLAPDAYWMVPANCAAWIPPNLPHSNKVTNNAEVLFLYLEPNIPGMPEECCTLHISTMLREMMQHFESFPQDYTHTSHAARFAQVMLYELTRMPVERLSLPISDNLKIRTLADSLMNNPGDRSSLEVWAGRFAMSKRTFERFVLKETGMTFGRWRQQLQVLVAIRLLVTGTSVQNTAYELGYESVTAFITMFKKMLGTTPGRYLNIDEK</sequence>
<evidence type="ECO:0000256" key="4">
    <source>
        <dbReference type="ARBA" id="ARBA00023163"/>
    </source>
</evidence>
<dbReference type="Pfam" id="PF12833">
    <property type="entry name" value="HTH_18"/>
    <property type="match status" value="1"/>
</dbReference>
<dbReference type="PANTHER" id="PTHR11019">
    <property type="entry name" value="HTH-TYPE TRANSCRIPTIONAL REGULATOR NIMR"/>
    <property type="match status" value="1"/>
</dbReference>
<dbReference type="CDD" id="cd06124">
    <property type="entry name" value="cupin_NimR-like_N"/>
    <property type="match status" value="1"/>
</dbReference>
<accession>A0A443VP59</accession>
<dbReference type="InterPro" id="IPR018060">
    <property type="entry name" value="HTH_AraC"/>
</dbReference>
<dbReference type="RefSeq" id="WP_128319631.1">
    <property type="nucleotide sequence ID" value="NZ_QKOX01000008.1"/>
</dbReference>
<dbReference type="PROSITE" id="PS01124">
    <property type="entry name" value="HTH_ARAC_FAMILY_2"/>
    <property type="match status" value="1"/>
</dbReference>
<dbReference type="SMART" id="SM00342">
    <property type="entry name" value="HTH_ARAC"/>
    <property type="match status" value="1"/>
</dbReference>
<dbReference type="Gene3D" id="2.60.120.10">
    <property type="entry name" value="Jelly Rolls"/>
    <property type="match status" value="1"/>
</dbReference>
<dbReference type="PROSITE" id="PS00041">
    <property type="entry name" value="HTH_ARAC_FAMILY_1"/>
    <property type="match status" value="1"/>
</dbReference>
<dbReference type="InterPro" id="IPR018062">
    <property type="entry name" value="HTH_AraC-typ_CS"/>
</dbReference>
<organism evidence="6 7">
    <name type="scientific">Raoultella planticola</name>
    <name type="common">Klebsiella planticola</name>
    <dbReference type="NCBI Taxonomy" id="575"/>
    <lineage>
        <taxon>Bacteria</taxon>
        <taxon>Pseudomonadati</taxon>
        <taxon>Pseudomonadota</taxon>
        <taxon>Gammaproteobacteria</taxon>
        <taxon>Enterobacterales</taxon>
        <taxon>Enterobacteriaceae</taxon>
        <taxon>Klebsiella/Raoultella group</taxon>
        <taxon>Raoultella</taxon>
    </lineage>
</organism>
<dbReference type="AlphaFoldDB" id="A0A443VP59"/>
<dbReference type="InterPro" id="IPR003313">
    <property type="entry name" value="AraC-bd"/>
</dbReference>
<dbReference type="Gene3D" id="1.10.10.60">
    <property type="entry name" value="Homeodomain-like"/>
    <property type="match status" value="1"/>
</dbReference>
<name>A0A443VP59_RAOPL</name>
<dbReference type="Proteomes" id="UP000288843">
    <property type="component" value="Unassembled WGS sequence"/>
</dbReference>
<dbReference type="GO" id="GO:0043565">
    <property type="term" value="F:sequence-specific DNA binding"/>
    <property type="evidence" value="ECO:0007669"/>
    <property type="project" value="InterPro"/>
</dbReference>
<comment type="caution">
    <text evidence="6">The sequence shown here is derived from an EMBL/GenBank/DDBJ whole genome shotgun (WGS) entry which is preliminary data.</text>
</comment>
<proteinExistence type="predicted"/>
<dbReference type="InterPro" id="IPR011051">
    <property type="entry name" value="RmlC_Cupin_sf"/>
</dbReference>
<evidence type="ECO:0000313" key="7">
    <source>
        <dbReference type="Proteomes" id="UP000288843"/>
    </source>
</evidence>
<evidence type="ECO:0000259" key="5">
    <source>
        <dbReference type="PROSITE" id="PS01124"/>
    </source>
</evidence>
<evidence type="ECO:0000256" key="1">
    <source>
        <dbReference type="ARBA" id="ARBA00022491"/>
    </source>
</evidence>
<dbReference type="SUPFAM" id="SSF51182">
    <property type="entry name" value="RmlC-like cupins"/>
    <property type="match status" value="1"/>
</dbReference>
<dbReference type="InterPro" id="IPR014710">
    <property type="entry name" value="RmlC-like_jellyroll"/>
</dbReference>
<keyword evidence="1" id="KW-0678">Repressor</keyword>
<gene>
    <name evidence="6" type="ORF">DN603_09495</name>
</gene>
<dbReference type="Pfam" id="PF02311">
    <property type="entry name" value="AraC_binding"/>
    <property type="match status" value="1"/>
</dbReference>